<reference evidence="1 2" key="1">
    <citation type="journal article" date="2006" name="J. Bacteriol.">
        <title>The genome sequence of the obligately chemolithoautotrophic, facultatively anaerobic bacterium Thiobacillus denitrificans.</title>
        <authorList>
            <person name="Beller H.R."/>
            <person name="Chain P.S."/>
            <person name="Letain T.E."/>
            <person name="Chakicherla A."/>
            <person name="Larimer F.W."/>
            <person name="Richardson P.M."/>
            <person name="Coleman M.A."/>
            <person name="Wood A.P."/>
            <person name="Kelly D.P."/>
        </authorList>
    </citation>
    <scope>NUCLEOTIDE SEQUENCE [LARGE SCALE GENOMIC DNA]</scope>
    <source>
        <strain evidence="1 2">ATCC 25259</strain>
    </source>
</reference>
<dbReference type="Pfam" id="PF07927">
    <property type="entry name" value="HicA_toxin"/>
    <property type="match status" value="1"/>
</dbReference>
<dbReference type="GO" id="GO:0003729">
    <property type="term" value="F:mRNA binding"/>
    <property type="evidence" value="ECO:0007669"/>
    <property type="project" value="InterPro"/>
</dbReference>
<evidence type="ECO:0000313" key="2">
    <source>
        <dbReference type="Proteomes" id="UP000008291"/>
    </source>
</evidence>
<dbReference type="eggNOG" id="COG1724">
    <property type="taxonomic scope" value="Bacteria"/>
</dbReference>
<dbReference type="OrthoDB" id="308644at2"/>
<dbReference type="SUPFAM" id="SSF54786">
    <property type="entry name" value="YcfA/nrd intein domain"/>
    <property type="match status" value="1"/>
</dbReference>
<name>Q3SHF9_THIDA</name>
<keyword evidence="2" id="KW-1185">Reference proteome</keyword>
<dbReference type="EMBL" id="CP000116">
    <property type="protein sequence ID" value="AAZ97927.1"/>
    <property type="molecule type" value="Genomic_DNA"/>
</dbReference>
<gene>
    <name evidence="1" type="ordered locus">Tbd_1974</name>
</gene>
<sequence>MAKLAKLIEQILLGRSDANIGFDELCQVLTSLGFSQRTRGSHHIFSHPDVLELINLQRDGGKAKPYQVRQVRAIILQYKLGAEE</sequence>
<dbReference type="AlphaFoldDB" id="Q3SHF9"/>
<evidence type="ECO:0008006" key="3">
    <source>
        <dbReference type="Google" id="ProtNLM"/>
    </source>
</evidence>
<proteinExistence type="predicted"/>
<accession>Q3SHF9</accession>
<dbReference type="RefSeq" id="WP_011312486.1">
    <property type="nucleotide sequence ID" value="NC_007404.1"/>
</dbReference>
<protein>
    <recommendedName>
        <fullName evidence="3">Toxin HicA</fullName>
    </recommendedName>
</protein>
<dbReference type="Proteomes" id="UP000008291">
    <property type="component" value="Chromosome"/>
</dbReference>
<organism evidence="1 2">
    <name type="scientific">Thiobacillus denitrificans (strain ATCC 25259 / T1)</name>
    <dbReference type="NCBI Taxonomy" id="292415"/>
    <lineage>
        <taxon>Bacteria</taxon>
        <taxon>Pseudomonadati</taxon>
        <taxon>Pseudomonadota</taxon>
        <taxon>Betaproteobacteria</taxon>
        <taxon>Nitrosomonadales</taxon>
        <taxon>Thiobacillaceae</taxon>
        <taxon>Thiobacillus</taxon>
    </lineage>
</organism>
<evidence type="ECO:0000313" key="1">
    <source>
        <dbReference type="EMBL" id="AAZ97927.1"/>
    </source>
</evidence>
<dbReference type="KEGG" id="tbd:Tbd_1974"/>
<dbReference type="HOGENOM" id="CLU_164851_1_0_4"/>
<dbReference type="InterPro" id="IPR012933">
    <property type="entry name" value="HicA_mRNA_interferase"/>
</dbReference>
<dbReference type="STRING" id="292415.Tbd_1974"/>